<dbReference type="InterPro" id="IPR000189">
    <property type="entry name" value="Transglyc_AS"/>
</dbReference>
<dbReference type="InterPro" id="IPR008258">
    <property type="entry name" value="Transglycosylase_SLT_dom_1"/>
</dbReference>
<name>A0ABV7GWM7_9BURK</name>
<feature type="region of interest" description="Disordered" evidence="2">
    <location>
        <begin position="66"/>
        <end position="147"/>
    </location>
</feature>
<dbReference type="PANTHER" id="PTHR33734:SF22">
    <property type="entry name" value="MEMBRANE-BOUND LYTIC MUREIN TRANSGLYCOSYLASE D"/>
    <property type="match status" value="1"/>
</dbReference>
<dbReference type="SUPFAM" id="SSF54106">
    <property type="entry name" value="LysM domain"/>
    <property type="match status" value="2"/>
</dbReference>
<comment type="similarity">
    <text evidence="1">Belongs to the transglycosylase Slt family.</text>
</comment>
<feature type="compositionally biased region" description="Pro residues" evidence="2">
    <location>
        <begin position="88"/>
        <end position="98"/>
    </location>
</feature>
<dbReference type="InterPro" id="IPR018392">
    <property type="entry name" value="LysM"/>
</dbReference>
<dbReference type="InterPro" id="IPR023346">
    <property type="entry name" value="Lysozyme-like_dom_sf"/>
</dbReference>
<feature type="compositionally biased region" description="Polar residues" evidence="2">
    <location>
        <begin position="571"/>
        <end position="585"/>
    </location>
</feature>
<organism evidence="4 5">
    <name type="scientific">Piscinibacterium candidicorallinum</name>
    <dbReference type="NCBI Taxonomy" id="1793872"/>
    <lineage>
        <taxon>Bacteria</taxon>
        <taxon>Pseudomonadati</taxon>
        <taxon>Pseudomonadota</taxon>
        <taxon>Betaproteobacteria</taxon>
        <taxon>Burkholderiales</taxon>
        <taxon>Piscinibacterium</taxon>
    </lineage>
</organism>
<dbReference type="PROSITE" id="PS51782">
    <property type="entry name" value="LYSM"/>
    <property type="match status" value="2"/>
</dbReference>
<dbReference type="CDD" id="cd00118">
    <property type="entry name" value="LysM"/>
    <property type="match status" value="2"/>
</dbReference>
<dbReference type="RefSeq" id="WP_377300372.1">
    <property type="nucleotide sequence ID" value="NZ_CP180191.1"/>
</dbReference>
<dbReference type="InterPro" id="IPR036779">
    <property type="entry name" value="LysM_dom_sf"/>
</dbReference>
<gene>
    <name evidence="4" type="ORF">ACFOEN_00350</name>
</gene>
<feature type="compositionally biased region" description="Low complexity" evidence="2">
    <location>
        <begin position="99"/>
        <end position="112"/>
    </location>
</feature>
<proteinExistence type="inferred from homology"/>
<evidence type="ECO:0000259" key="3">
    <source>
        <dbReference type="PROSITE" id="PS51782"/>
    </source>
</evidence>
<dbReference type="EMBL" id="JBHRTI010000001">
    <property type="protein sequence ID" value="MFC3146084.1"/>
    <property type="molecule type" value="Genomic_DNA"/>
</dbReference>
<feature type="region of interest" description="Disordered" evidence="2">
    <location>
        <begin position="553"/>
        <end position="602"/>
    </location>
</feature>
<evidence type="ECO:0000313" key="4">
    <source>
        <dbReference type="EMBL" id="MFC3146084.1"/>
    </source>
</evidence>
<feature type="compositionally biased region" description="Low complexity" evidence="2">
    <location>
        <begin position="588"/>
        <end position="602"/>
    </location>
</feature>
<dbReference type="SMART" id="SM00257">
    <property type="entry name" value="LysM"/>
    <property type="match status" value="2"/>
</dbReference>
<dbReference type="Pfam" id="PF01476">
    <property type="entry name" value="LysM"/>
    <property type="match status" value="2"/>
</dbReference>
<keyword evidence="5" id="KW-1185">Reference proteome</keyword>
<dbReference type="SUPFAM" id="SSF53955">
    <property type="entry name" value="Lysozyme-like"/>
    <property type="match status" value="1"/>
</dbReference>
<dbReference type="Gene3D" id="1.10.530.10">
    <property type="match status" value="1"/>
</dbReference>
<feature type="compositionally biased region" description="Low complexity" evidence="2">
    <location>
        <begin position="553"/>
        <end position="565"/>
    </location>
</feature>
<accession>A0ABV7GWM7</accession>
<reference evidence="5" key="1">
    <citation type="journal article" date="2019" name="Int. J. Syst. Evol. Microbiol.">
        <title>The Global Catalogue of Microorganisms (GCM) 10K type strain sequencing project: providing services to taxonomists for standard genome sequencing and annotation.</title>
        <authorList>
            <consortium name="The Broad Institute Genomics Platform"/>
            <consortium name="The Broad Institute Genome Sequencing Center for Infectious Disease"/>
            <person name="Wu L."/>
            <person name="Ma J."/>
        </authorList>
    </citation>
    <scope>NUCLEOTIDE SEQUENCE [LARGE SCALE GENOMIC DNA]</scope>
    <source>
        <strain evidence="5">KCTC 52168</strain>
    </source>
</reference>
<evidence type="ECO:0000256" key="2">
    <source>
        <dbReference type="SAM" id="MobiDB-lite"/>
    </source>
</evidence>
<dbReference type="CDD" id="cd16894">
    <property type="entry name" value="MltD-like"/>
    <property type="match status" value="1"/>
</dbReference>
<sequence length="602" mass="65417">MTFNPRRLLACSARAPICERHSPRHGVAAATPRGKAAMQHVGAGLLLSALCTSGWAQNTPAPIETREVPSAPAAPTQATPAHLATPPTGRPAAPPTVPAAPATAQAAPGPAQAVPPAPDAIGPLSTPELIAPDGRSATPQLAGDAPKLGSELDLTREDLWARIRNGFAMPDLQSPLADDKTQWYARQPEYMQRMTERASRYLYFIVEEIERRNMPMELALLPFIESAFNPQALSTAKASGMWQFIPSTGKQYNLKQTMWKDERRSVIDSTRAALDYFERLYGMFGDWHLALASYNWGEGSVSRAIARNQRAGKPTDYQSLNMPAETRWYVPKLQAIKNIVKDPERYGLKLPVIRNEPYFVTITKDRDIDVVTAAKLAEISVDQFRALNPSFNRPVIVGALRPEILLPADKVDVFLKNLENYDRPLSSWMAYRVGATERPAAIAARFGISETDLRSANNIPARTVIRPGSTLLVPRPKHVSEDIPETIAESGDLLVAPDGPALRRGVHVVRKGESMASIARRYRVSTTQLAQWNGGRSSVAAGQRLTIYRAAAPAKAGAQAKGKTASRPTPRATSRKATAQKTKSGTRAAAKPAGAKSSSSKR</sequence>
<dbReference type="Gene3D" id="3.10.350.10">
    <property type="entry name" value="LysM domain"/>
    <property type="match status" value="2"/>
</dbReference>
<feature type="domain" description="LysM" evidence="3">
    <location>
        <begin position="429"/>
        <end position="473"/>
    </location>
</feature>
<evidence type="ECO:0000256" key="1">
    <source>
        <dbReference type="ARBA" id="ARBA00007734"/>
    </source>
</evidence>
<evidence type="ECO:0000313" key="5">
    <source>
        <dbReference type="Proteomes" id="UP001595556"/>
    </source>
</evidence>
<dbReference type="Proteomes" id="UP001595556">
    <property type="component" value="Unassembled WGS sequence"/>
</dbReference>
<dbReference type="PROSITE" id="PS00922">
    <property type="entry name" value="TRANSGLYCOSYLASE"/>
    <property type="match status" value="1"/>
</dbReference>
<dbReference type="PANTHER" id="PTHR33734">
    <property type="entry name" value="LYSM DOMAIN-CONTAINING GPI-ANCHORED PROTEIN 2"/>
    <property type="match status" value="1"/>
</dbReference>
<feature type="domain" description="LysM" evidence="3">
    <location>
        <begin position="505"/>
        <end position="550"/>
    </location>
</feature>
<protein>
    <submittedName>
        <fullName evidence="4">Transglycosylase SLT domain-containing protein</fullName>
    </submittedName>
</protein>
<comment type="caution">
    <text evidence="4">The sequence shown here is derived from an EMBL/GenBank/DDBJ whole genome shotgun (WGS) entry which is preliminary data.</text>
</comment>
<dbReference type="Pfam" id="PF01464">
    <property type="entry name" value="SLT"/>
    <property type="match status" value="1"/>
</dbReference>
<feature type="compositionally biased region" description="Low complexity" evidence="2">
    <location>
        <begin position="69"/>
        <end position="87"/>
    </location>
</feature>